<keyword evidence="8" id="KW-1185">Reference proteome</keyword>
<dbReference type="InterPro" id="IPR042201">
    <property type="entry name" value="FH2_Formin_sf"/>
</dbReference>
<keyword evidence="2" id="KW-0378">Hydrolase</keyword>
<proteinExistence type="inferred from homology"/>
<feature type="compositionally biased region" description="Pro residues" evidence="4">
    <location>
        <begin position="1030"/>
        <end position="1039"/>
    </location>
</feature>
<dbReference type="InterPro" id="IPR051144">
    <property type="entry name" value="Formin_homology_domain"/>
</dbReference>
<feature type="compositionally biased region" description="Polar residues" evidence="4">
    <location>
        <begin position="1066"/>
        <end position="1075"/>
    </location>
</feature>
<dbReference type="Gene3D" id="2.60.40.1110">
    <property type="match status" value="1"/>
</dbReference>
<dbReference type="SUPFAM" id="SSF101447">
    <property type="entry name" value="Formin homology 2 domain (FH2 domain)"/>
    <property type="match status" value="1"/>
</dbReference>
<dbReference type="Gene3D" id="3.90.190.10">
    <property type="entry name" value="Protein tyrosine phosphatase superfamily"/>
    <property type="match status" value="1"/>
</dbReference>
<feature type="compositionally biased region" description="Pro residues" evidence="4">
    <location>
        <begin position="696"/>
        <end position="710"/>
    </location>
</feature>
<feature type="domain" description="C2 tensin-type" evidence="5">
    <location>
        <begin position="198"/>
        <end position="333"/>
    </location>
</feature>
<feature type="compositionally biased region" description="Polar residues" evidence="4">
    <location>
        <begin position="676"/>
        <end position="694"/>
    </location>
</feature>
<dbReference type="SUPFAM" id="SSF49562">
    <property type="entry name" value="C2 domain (Calcium/lipid-binding domain, CaLB)"/>
    <property type="match status" value="1"/>
</dbReference>
<dbReference type="Pfam" id="PF10409">
    <property type="entry name" value="PTEN_C2"/>
    <property type="match status" value="1"/>
</dbReference>
<feature type="region of interest" description="Disordered" evidence="4">
    <location>
        <begin position="943"/>
        <end position="976"/>
    </location>
</feature>
<dbReference type="EMBL" id="JBJUIK010000016">
    <property type="protein sequence ID" value="KAL3500332.1"/>
    <property type="molecule type" value="Genomic_DNA"/>
</dbReference>
<feature type="compositionally biased region" description="Pro residues" evidence="4">
    <location>
        <begin position="949"/>
        <end position="959"/>
    </location>
</feature>
<organism evidence="7 8">
    <name type="scientific">Cinchona calisaya</name>
    <dbReference type="NCBI Taxonomy" id="153742"/>
    <lineage>
        <taxon>Eukaryota</taxon>
        <taxon>Viridiplantae</taxon>
        <taxon>Streptophyta</taxon>
        <taxon>Embryophyta</taxon>
        <taxon>Tracheophyta</taxon>
        <taxon>Spermatophyta</taxon>
        <taxon>Magnoliopsida</taxon>
        <taxon>eudicotyledons</taxon>
        <taxon>Gunneridae</taxon>
        <taxon>Pentapetalae</taxon>
        <taxon>asterids</taxon>
        <taxon>lamiids</taxon>
        <taxon>Gentianales</taxon>
        <taxon>Rubiaceae</taxon>
        <taxon>Cinchonoideae</taxon>
        <taxon>Cinchoneae</taxon>
        <taxon>Cinchona</taxon>
    </lineage>
</organism>
<dbReference type="Proteomes" id="UP001630127">
    <property type="component" value="Unassembled WGS sequence"/>
</dbReference>
<sequence length="1529" mass="167027">MALFRKFFNRKPPEGLLEISDRVYDFDCCFAVNVLGHDDYQDFVGGVMTQLRDYYPDASFAVFNFRDGENHSGIANILSEYDITVTDYPRQYENCPLLTMEMIHHFLKSSESWLAGHMNMLLLHCEYGGWSLLAFMLAALLIYSKQYTGEQRTLDMIYKQASRGHLQLMLPLNPLPSQLRYLQYVSRRKLGSEWPPLDRELTLDCIILRVIPTMGGEGGCHPIFRIHGQDPLIAADRSPKVLYSSSVVHHYKQTDSEMVKIDINCRIQGDVVLECITLHHDLQLEEITFRIMFNTAFIGSNIMILNRDEIDTPWNAQDHFSMDFRAEFLFSEMDSFSSLIPHERLITEVKEGLPSEASGKVQDVFRNVEWLEQEADADQQHAGKENMFQSFLQSARIEKMESCCHEVAKEENQETLIHPSIRNKNLDSGAVDAFEVQVDTKTDVAVNMLQITASIVLQEKLETSLCAGKEKIDARSPQSVSVEILDSTSPECAKEDALETASLKRAGKENLVNVSPNGVLEMAVMGKPGSNIISDKSNPKALGSDMISSQPKLLVEKSVESSTSLDLNLLEKKIDSKELQCASERPVQSKIVSPIIFRGSLSNPASKCLQGSPSSLTRYASASSVVGIPALLHDTSVNNKVGTHVVTVSPRSSLVPQLCKSVSPNLLSVVPPFELPSSSPVASDNSEKVSATTFPSQPPPSLLPKSPPSLPMLSSQSSIHNLNVPNELDSPQKSDSETLAQDSGNSPSVPCSSSSHFQHSGMPQSSSTNNSFTPAPSPPPPPLFSSTAASLSVKNSLTSPLPPPLPSSFCSSLVAEENTKNSSPIAPPLPQIALSSDLVPSLLQEKRTAIDTSSLKLPPPSLCLLSDSSITGITSTPPPPPPTAFSTIKYSTSTPTPLTPPLQVSNSSSGLISLIVPENNLGVAASPSPSPILRSGLLPGVAVTSLEQPPAPPPPPPPSCTLKEAPSPTENLSSTPQLLQPAVLEVASLNGSISSLLPLKSCLTADRPPQPPPPPTHSKALSNPAAMSAPAPPPPPSFPPKESIVKSSPHIPPPPAPFSLQKIGATLQSNSSGRSGNIPPTPSPPLGSKGRLQSSSNTKHQSQNKKTSLKQYHWVKLTRAMQGSLWADAQKPEEASKTPEFDMSELESLFSTTILSSDHGSTKGKLSRASRNKSDKVNLIDLRRAYNCEIMLTKVKIPLPDLMSSLLALDDSALDVDQVDNLIKFCPTKEEMELLKNYNGDKENLGKCEQYFLELMKVPRVESKLRVFAFKIQFSSEVSDLRNALNIVNSASEEVRKSIKLKRIMQAILSLGNALNHGTARGSAVGFRLDSLLKLTDTRACNKKMTLMHYLCKVLAEKFPELLDFPKDLTSLEAANKIQLKYLAEEMQAISKGLEKVVQELTASESDGPVSQGFCKMLKEFLCLAEAEVRSLSSLYSGVGKNADALAHYFGEDPARCPFEQVISTLLNFVRMFVRAHEENCKQIEFARKRAQKNGDNEKANLSAFSMESDKTTLITNAHNVSKNSTQFR</sequence>
<evidence type="ECO:0000259" key="6">
    <source>
        <dbReference type="PROSITE" id="PS51444"/>
    </source>
</evidence>
<feature type="compositionally biased region" description="Polar residues" evidence="4">
    <location>
        <begin position="1091"/>
        <end position="1110"/>
    </location>
</feature>
<evidence type="ECO:0000313" key="8">
    <source>
        <dbReference type="Proteomes" id="UP001630127"/>
    </source>
</evidence>
<dbReference type="InterPro" id="IPR035892">
    <property type="entry name" value="C2_domain_sf"/>
</dbReference>
<feature type="region of interest" description="Disordered" evidence="4">
    <location>
        <begin position="873"/>
        <end position="904"/>
    </location>
</feature>
<evidence type="ECO:0000256" key="3">
    <source>
        <dbReference type="RuleBase" id="RU361260"/>
    </source>
</evidence>
<evidence type="ECO:0000256" key="1">
    <source>
        <dbReference type="ARBA" id="ARBA00006468"/>
    </source>
</evidence>
<dbReference type="InterPro" id="IPR029021">
    <property type="entry name" value="Prot-tyrosine_phosphatase-like"/>
</dbReference>
<feature type="compositionally biased region" description="Low complexity" evidence="4">
    <location>
        <begin position="743"/>
        <end position="774"/>
    </location>
</feature>
<dbReference type="PROSITE" id="PS51182">
    <property type="entry name" value="C2_TENSIN"/>
    <property type="match status" value="1"/>
</dbReference>
<dbReference type="InterPro" id="IPR015425">
    <property type="entry name" value="FH2_Formin"/>
</dbReference>
<feature type="compositionally biased region" description="Polar residues" evidence="4">
    <location>
        <begin position="719"/>
        <end position="729"/>
    </location>
</feature>
<feature type="region of interest" description="Disordered" evidence="4">
    <location>
        <begin position="676"/>
        <end position="788"/>
    </location>
</feature>
<comment type="caution">
    <text evidence="7">The sequence shown here is derived from an EMBL/GenBank/DDBJ whole genome shotgun (WGS) entry which is preliminary data.</text>
</comment>
<reference evidence="7 8" key="1">
    <citation type="submission" date="2024-11" db="EMBL/GenBank/DDBJ databases">
        <title>A near-complete genome assembly of Cinchona calisaya.</title>
        <authorList>
            <person name="Lian D.C."/>
            <person name="Zhao X.W."/>
            <person name="Wei L."/>
        </authorList>
    </citation>
    <scope>NUCLEOTIDE SEQUENCE [LARGE SCALE GENOMIC DNA]</scope>
    <source>
        <tissue evidence="7">Nenye</tissue>
    </source>
</reference>
<gene>
    <name evidence="7" type="ORF">ACH5RR_039425</name>
</gene>
<dbReference type="PROSITE" id="PS51444">
    <property type="entry name" value="FH2"/>
    <property type="match status" value="1"/>
</dbReference>
<dbReference type="SMART" id="SM00498">
    <property type="entry name" value="FH2"/>
    <property type="match status" value="1"/>
</dbReference>
<comment type="similarity">
    <text evidence="1">Belongs to the formin-like family. Class-II subfamily.</text>
</comment>
<keyword evidence="2" id="KW-0904">Protein phosphatase</keyword>
<name>A0ABD2Y1M1_9GENT</name>
<dbReference type="InterPro" id="IPR014020">
    <property type="entry name" value="Tensin_C2-dom"/>
</dbReference>
<evidence type="ECO:0000256" key="2">
    <source>
        <dbReference type="ARBA" id="ARBA00022912"/>
    </source>
</evidence>
<feature type="region of interest" description="Disordered" evidence="4">
    <location>
        <begin position="1004"/>
        <end position="1113"/>
    </location>
</feature>
<dbReference type="PANTHER" id="PTHR45733">
    <property type="entry name" value="FORMIN-J"/>
    <property type="match status" value="1"/>
</dbReference>
<dbReference type="Gene3D" id="1.20.58.2220">
    <property type="entry name" value="Formin, FH2 domain"/>
    <property type="match status" value="1"/>
</dbReference>
<dbReference type="SMART" id="SM01326">
    <property type="entry name" value="PTEN_C2"/>
    <property type="match status" value="1"/>
</dbReference>
<feature type="compositionally biased region" description="Low complexity" evidence="4">
    <location>
        <begin position="884"/>
        <end position="896"/>
    </location>
</feature>
<dbReference type="Pfam" id="PF02181">
    <property type="entry name" value="FH2"/>
    <property type="match status" value="1"/>
</dbReference>
<dbReference type="GO" id="GO:0004721">
    <property type="term" value="F:phosphoprotein phosphatase activity"/>
    <property type="evidence" value="ECO:0007669"/>
    <property type="project" value="UniProtKB-KW"/>
</dbReference>
<evidence type="ECO:0000256" key="4">
    <source>
        <dbReference type="SAM" id="MobiDB-lite"/>
    </source>
</evidence>
<evidence type="ECO:0000259" key="5">
    <source>
        <dbReference type="PROSITE" id="PS51182"/>
    </source>
</evidence>
<evidence type="ECO:0000313" key="7">
    <source>
        <dbReference type="EMBL" id="KAL3500332.1"/>
    </source>
</evidence>
<feature type="domain" description="FH2" evidence="6">
    <location>
        <begin position="1099"/>
        <end position="1499"/>
    </location>
</feature>
<protein>
    <recommendedName>
        <fullName evidence="3">Formin-like protein</fullName>
    </recommendedName>
</protein>
<accession>A0ABD2Y1M1</accession>
<dbReference type="PANTHER" id="PTHR45733:SF8">
    <property type="entry name" value="FORMIN-J"/>
    <property type="match status" value="1"/>
</dbReference>